<dbReference type="InterPro" id="IPR020057">
    <property type="entry name" value="Ribosomal_bL25_b-dom"/>
</dbReference>
<dbReference type="InterPro" id="IPR029751">
    <property type="entry name" value="Ribosomal_L25_dom"/>
</dbReference>
<dbReference type="CDD" id="cd00495">
    <property type="entry name" value="Ribosomal_L25_TL5_CTC"/>
    <property type="match status" value="1"/>
</dbReference>
<dbReference type="HAMAP" id="MF_01334">
    <property type="entry name" value="Ribosomal_bL25_CTC"/>
    <property type="match status" value="1"/>
</dbReference>
<gene>
    <name evidence="5" type="primary">rplY</name>
    <name evidence="5" type="synonym">ctc</name>
    <name evidence="6" type="ORF">B7C51_13050</name>
</gene>
<dbReference type="SUPFAM" id="SSF50715">
    <property type="entry name" value="Ribosomal protein L25-like"/>
    <property type="match status" value="1"/>
</dbReference>
<dbReference type="RefSeq" id="WP_077996494.1">
    <property type="nucleotide sequence ID" value="NZ_CP019794.1"/>
</dbReference>
<dbReference type="InterPro" id="IPR037121">
    <property type="entry name" value="Ribosomal_bL25_C"/>
</dbReference>
<evidence type="ECO:0000256" key="5">
    <source>
        <dbReference type="HAMAP-Rule" id="MF_01334"/>
    </source>
</evidence>
<dbReference type="NCBIfam" id="TIGR00731">
    <property type="entry name" value="bL25_bact_ctc"/>
    <property type="match status" value="1"/>
</dbReference>
<dbReference type="Proteomes" id="UP000192727">
    <property type="component" value="Chromosome"/>
</dbReference>
<organism evidence="6 7">
    <name type="scientific">Paenibacillus larvae subsp. pulvifaciens</name>
    <dbReference type="NCBI Taxonomy" id="1477"/>
    <lineage>
        <taxon>Bacteria</taxon>
        <taxon>Bacillati</taxon>
        <taxon>Bacillota</taxon>
        <taxon>Bacilli</taxon>
        <taxon>Bacillales</taxon>
        <taxon>Paenibacillaceae</taxon>
        <taxon>Paenibacillus</taxon>
    </lineage>
</organism>
<dbReference type="Pfam" id="PF01386">
    <property type="entry name" value="Ribosomal_L25p"/>
    <property type="match status" value="1"/>
</dbReference>
<dbReference type="InterPro" id="IPR020930">
    <property type="entry name" value="Ribosomal_uL5_bac-type"/>
</dbReference>
<comment type="subunit">
    <text evidence="5">Part of the 50S ribosomal subunit; part of the 5S rRNA/L5/L18/L25 subcomplex. Contacts the 5S rRNA. Binds to the 5S rRNA independently of L5 and L18.</text>
</comment>
<evidence type="ECO:0000256" key="1">
    <source>
        <dbReference type="ARBA" id="ARBA00022730"/>
    </source>
</evidence>
<dbReference type="InterPro" id="IPR020056">
    <property type="entry name" value="Rbsml_bL25/Gln-tRNA_synth_N"/>
</dbReference>
<dbReference type="PANTHER" id="PTHR33284">
    <property type="entry name" value="RIBOSOMAL PROTEIN L25/GLN-TRNA SYNTHETASE, ANTI-CODON-BINDING DOMAIN-CONTAINING PROTEIN"/>
    <property type="match status" value="1"/>
</dbReference>
<dbReference type="InterPro" id="IPR001021">
    <property type="entry name" value="Ribosomal_bL25_long"/>
</dbReference>
<keyword evidence="1 5" id="KW-0699">rRNA-binding</keyword>
<evidence type="ECO:0000313" key="6">
    <source>
        <dbReference type="EMBL" id="ARF68536.1"/>
    </source>
</evidence>
<dbReference type="Pfam" id="PF14693">
    <property type="entry name" value="Ribosomal_TL5_C"/>
    <property type="match status" value="1"/>
</dbReference>
<dbReference type="Gene3D" id="2.40.240.10">
    <property type="entry name" value="Ribosomal Protein L25, Chain P"/>
    <property type="match status" value="1"/>
</dbReference>
<protein>
    <recommendedName>
        <fullName evidence="5">Large ribosomal subunit protein bL25</fullName>
    </recommendedName>
    <alternativeName>
        <fullName evidence="5">General stress protein CTC</fullName>
    </alternativeName>
</protein>
<name>A0A1U9YP05_9BACL</name>
<evidence type="ECO:0000256" key="4">
    <source>
        <dbReference type="ARBA" id="ARBA00023274"/>
    </source>
</evidence>
<sequence>MGIMLQGTTRNKGTRGELNKLRKEGKIPAIVYGKTLVSSPLALEKKHVLALLKTHPNAVIDLDIPEVGKRPVMISQVQRDPINGDVVHLDLHQINLDEPVRTAVALEFTGEPAGVKEGGILQIQTAELEVRCLPDRLPEQLKVDISKLGVNQNLLVSDIEVPQGVEVVTDGNEVLITILVPQKEEAADETGTQAEPQEE</sequence>
<keyword evidence="4 5" id="KW-0687">Ribonucleoprotein</keyword>
<dbReference type="GeneID" id="64217085"/>
<evidence type="ECO:0000256" key="3">
    <source>
        <dbReference type="ARBA" id="ARBA00022980"/>
    </source>
</evidence>
<reference evidence="6 7" key="1">
    <citation type="submission" date="2017-03" db="EMBL/GenBank/DDBJ databases">
        <title>Paenibacillus larvae genome sequencing.</title>
        <authorList>
            <person name="Dingman D.W."/>
        </authorList>
    </citation>
    <scope>NUCLEOTIDE SEQUENCE [LARGE SCALE GENOMIC DNA]</scope>
    <source>
        <strain evidence="6 7">SAG 10367</strain>
    </source>
</reference>
<dbReference type="EMBL" id="CP020557">
    <property type="protein sequence ID" value="ARF68536.1"/>
    <property type="molecule type" value="Genomic_DNA"/>
</dbReference>
<keyword evidence="2 5" id="KW-0694">RNA-binding</keyword>
<dbReference type="GO" id="GO:0008097">
    <property type="term" value="F:5S rRNA binding"/>
    <property type="evidence" value="ECO:0007669"/>
    <property type="project" value="InterPro"/>
</dbReference>
<dbReference type="AlphaFoldDB" id="A0A1U9YP05"/>
<dbReference type="InterPro" id="IPR011035">
    <property type="entry name" value="Ribosomal_bL25/Gln-tRNA_synth"/>
</dbReference>
<accession>A0A1U9YP05</accession>
<proteinExistence type="inferred from homology"/>
<evidence type="ECO:0000256" key="2">
    <source>
        <dbReference type="ARBA" id="ARBA00022884"/>
    </source>
</evidence>
<dbReference type="GO" id="GO:0022625">
    <property type="term" value="C:cytosolic large ribosomal subunit"/>
    <property type="evidence" value="ECO:0007669"/>
    <property type="project" value="TreeGrafter"/>
</dbReference>
<evidence type="ECO:0000313" key="7">
    <source>
        <dbReference type="Proteomes" id="UP000192727"/>
    </source>
</evidence>
<keyword evidence="3 5" id="KW-0689">Ribosomal protein</keyword>
<dbReference type="PANTHER" id="PTHR33284:SF1">
    <property type="entry name" value="RIBOSOMAL PROTEIN L25_GLN-TRNA SYNTHETASE, ANTI-CODON-BINDING DOMAIN-CONTAINING PROTEIN"/>
    <property type="match status" value="1"/>
</dbReference>
<dbReference type="Gene3D" id="2.170.120.20">
    <property type="entry name" value="Ribosomal protein L25, beta domain"/>
    <property type="match status" value="1"/>
</dbReference>
<comment type="function">
    <text evidence="5">This is one of the proteins that binds to the 5S RNA in the ribosome where it forms part of the central protuberance.</text>
</comment>
<dbReference type="GO" id="GO:0003735">
    <property type="term" value="F:structural constituent of ribosome"/>
    <property type="evidence" value="ECO:0007669"/>
    <property type="project" value="InterPro"/>
</dbReference>
<dbReference type="GO" id="GO:0006412">
    <property type="term" value="P:translation"/>
    <property type="evidence" value="ECO:0007669"/>
    <property type="project" value="UniProtKB-UniRule"/>
</dbReference>
<comment type="similarity">
    <text evidence="5">Belongs to the bacterial ribosomal protein bL25 family. CTC subfamily.</text>
</comment>